<accession>A0A2U1T9J7</accession>
<dbReference type="EMBL" id="QEEZ01000001">
    <property type="protein sequence ID" value="PWC02687.1"/>
    <property type="molecule type" value="Genomic_DNA"/>
</dbReference>
<organism evidence="9 10">
    <name type="scientific">Corynebacterium yudongzhengii</name>
    <dbReference type="NCBI Taxonomy" id="2080740"/>
    <lineage>
        <taxon>Bacteria</taxon>
        <taxon>Bacillati</taxon>
        <taxon>Actinomycetota</taxon>
        <taxon>Actinomycetes</taxon>
        <taxon>Mycobacteriales</taxon>
        <taxon>Corynebacteriaceae</taxon>
        <taxon>Corynebacterium</taxon>
    </lineage>
</organism>
<dbReference type="Proteomes" id="UP000244989">
    <property type="component" value="Unassembled WGS sequence"/>
</dbReference>
<evidence type="ECO:0000256" key="4">
    <source>
        <dbReference type="ARBA" id="ARBA00022989"/>
    </source>
</evidence>
<name>A0A2U1T9J7_9CORY</name>
<dbReference type="InterPro" id="IPR010432">
    <property type="entry name" value="RDD"/>
</dbReference>
<feature type="region of interest" description="Disordered" evidence="6">
    <location>
        <begin position="1"/>
        <end position="44"/>
    </location>
</feature>
<sequence>MTTPNSPQGNNDPNDPNNSFNEGFGAGDTPARGQSPYETPYGGTPSYSDYAGYGGYPSSDSEYGAGAGTLHGGGEIAAGPWRRFFAYFIDSMLVGLAASIVTTPWVMSNVEPDMTPQQVMDETIAQTQALGFVMVFVIYAYFTILHTTSFSTVGKHLLGIRVVDMNMQPISLGTSALRSVWLLLGLIPFLGGLIQFGVGVAIFVMLFTNDRTQGLHDKWAKTRGVLREATNF</sequence>
<keyword evidence="5 7" id="KW-0472">Membrane</keyword>
<evidence type="ECO:0000256" key="2">
    <source>
        <dbReference type="ARBA" id="ARBA00022475"/>
    </source>
</evidence>
<evidence type="ECO:0000256" key="3">
    <source>
        <dbReference type="ARBA" id="ARBA00022692"/>
    </source>
</evidence>
<feature type="transmembrane region" description="Helical" evidence="7">
    <location>
        <begin position="84"/>
        <end position="107"/>
    </location>
</feature>
<gene>
    <name evidence="9" type="ORF">DF222_00050</name>
</gene>
<dbReference type="KEGG" id="cyz:C3B44_01320"/>
<dbReference type="AlphaFoldDB" id="A0A2U1T9J7"/>
<comment type="caution">
    <text evidence="9">The sequence shown here is derived from an EMBL/GenBank/DDBJ whole genome shotgun (WGS) entry which is preliminary data.</text>
</comment>
<evidence type="ECO:0000256" key="1">
    <source>
        <dbReference type="ARBA" id="ARBA00004651"/>
    </source>
</evidence>
<evidence type="ECO:0000256" key="7">
    <source>
        <dbReference type="SAM" id="Phobius"/>
    </source>
</evidence>
<feature type="transmembrane region" description="Helical" evidence="7">
    <location>
        <begin position="127"/>
        <end position="145"/>
    </location>
</feature>
<keyword evidence="10" id="KW-1185">Reference proteome</keyword>
<evidence type="ECO:0000256" key="5">
    <source>
        <dbReference type="ARBA" id="ARBA00023136"/>
    </source>
</evidence>
<dbReference type="PANTHER" id="PTHR36115">
    <property type="entry name" value="PROLINE-RICH ANTIGEN HOMOLOG-RELATED"/>
    <property type="match status" value="1"/>
</dbReference>
<evidence type="ECO:0000259" key="8">
    <source>
        <dbReference type="Pfam" id="PF06271"/>
    </source>
</evidence>
<keyword evidence="3 7" id="KW-0812">Transmembrane</keyword>
<comment type="subcellular location">
    <subcellularLocation>
        <location evidence="1">Cell membrane</location>
        <topology evidence="1">Multi-pass membrane protein</topology>
    </subcellularLocation>
</comment>
<evidence type="ECO:0000256" key="6">
    <source>
        <dbReference type="SAM" id="MobiDB-lite"/>
    </source>
</evidence>
<feature type="transmembrane region" description="Helical" evidence="7">
    <location>
        <begin position="180"/>
        <end position="207"/>
    </location>
</feature>
<reference evidence="10" key="1">
    <citation type="submission" date="2018-04" db="EMBL/GenBank/DDBJ databases">
        <authorList>
            <person name="Liu S."/>
            <person name="Wang Z."/>
            <person name="Li J."/>
        </authorList>
    </citation>
    <scope>NUCLEOTIDE SEQUENCE [LARGE SCALE GENOMIC DNA]</scope>
    <source>
        <strain evidence="10">2189</strain>
    </source>
</reference>
<evidence type="ECO:0000313" key="9">
    <source>
        <dbReference type="EMBL" id="PWC02687.1"/>
    </source>
</evidence>
<keyword evidence="4 7" id="KW-1133">Transmembrane helix</keyword>
<dbReference type="OrthoDB" id="4412989at2"/>
<dbReference type="Pfam" id="PF06271">
    <property type="entry name" value="RDD"/>
    <property type="match status" value="1"/>
</dbReference>
<dbReference type="RefSeq" id="WP_108430771.1">
    <property type="nucleotide sequence ID" value="NZ_CP026947.1"/>
</dbReference>
<proteinExistence type="predicted"/>
<dbReference type="GO" id="GO:0005886">
    <property type="term" value="C:plasma membrane"/>
    <property type="evidence" value="ECO:0007669"/>
    <property type="project" value="UniProtKB-SubCell"/>
</dbReference>
<feature type="compositionally biased region" description="Low complexity" evidence="6">
    <location>
        <begin position="1"/>
        <end position="21"/>
    </location>
</feature>
<dbReference type="InterPro" id="IPR051791">
    <property type="entry name" value="Pra-immunoreactive"/>
</dbReference>
<evidence type="ECO:0000313" key="10">
    <source>
        <dbReference type="Proteomes" id="UP000244989"/>
    </source>
</evidence>
<keyword evidence="2" id="KW-1003">Cell membrane</keyword>
<feature type="domain" description="RDD" evidence="8">
    <location>
        <begin position="78"/>
        <end position="221"/>
    </location>
</feature>
<dbReference type="PANTHER" id="PTHR36115:SF6">
    <property type="entry name" value="PROLINE-RICH ANTIGEN HOMOLOG"/>
    <property type="match status" value="1"/>
</dbReference>
<protein>
    <submittedName>
        <fullName evidence="9">RDD family protein</fullName>
    </submittedName>
</protein>